<gene>
    <name evidence="1" type="ORF">KB874_18135</name>
</gene>
<evidence type="ECO:0000313" key="1">
    <source>
        <dbReference type="EMBL" id="MBS0126008.1"/>
    </source>
</evidence>
<reference evidence="1" key="1">
    <citation type="submission" date="2021-04" db="EMBL/GenBank/DDBJ databases">
        <authorList>
            <person name="Yoon J."/>
        </authorList>
    </citation>
    <scope>NUCLEOTIDE SEQUENCE</scope>
    <source>
        <strain evidence="1">KMU-90</strain>
    </source>
</reference>
<organism evidence="1 2">
    <name type="scientific">Thetidibacter halocola</name>
    <dbReference type="NCBI Taxonomy" id="2827239"/>
    <lineage>
        <taxon>Bacteria</taxon>
        <taxon>Pseudomonadati</taxon>
        <taxon>Pseudomonadota</taxon>
        <taxon>Alphaproteobacteria</taxon>
        <taxon>Rhodobacterales</taxon>
        <taxon>Roseobacteraceae</taxon>
        <taxon>Thetidibacter</taxon>
    </lineage>
</organism>
<comment type="caution">
    <text evidence="1">The sequence shown here is derived from an EMBL/GenBank/DDBJ whole genome shotgun (WGS) entry which is preliminary data.</text>
</comment>
<name>A0A8J7WIN1_9RHOB</name>
<dbReference type="RefSeq" id="WP_212538249.1">
    <property type="nucleotide sequence ID" value="NZ_JAGTUU010000008.1"/>
</dbReference>
<dbReference type="EMBL" id="JAGTUU010000008">
    <property type="protein sequence ID" value="MBS0126008.1"/>
    <property type="molecule type" value="Genomic_DNA"/>
</dbReference>
<evidence type="ECO:0000313" key="2">
    <source>
        <dbReference type="Proteomes" id="UP000681356"/>
    </source>
</evidence>
<protein>
    <submittedName>
        <fullName evidence="1">Uncharacterized protein</fullName>
    </submittedName>
</protein>
<dbReference type="AlphaFoldDB" id="A0A8J7WIN1"/>
<accession>A0A8J7WIN1</accession>
<dbReference type="Proteomes" id="UP000681356">
    <property type="component" value="Unassembled WGS sequence"/>
</dbReference>
<sequence>MMKTDRLIGHAPRTRALGEDIVAIQGPCIGCKGCTGLCAALIEALSVPDAILRRA</sequence>
<keyword evidence="2" id="KW-1185">Reference proteome</keyword>
<proteinExistence type="predicted"/>